<name>A0A1M6JNX7_9CLOT</name>
<gene>
    <name evidence="3" type="ORF">SAMN02745248_00263</name>
</gene>
<dbReference type="Proteomes" id="UP000183952">
    <property type="component" value="Unassembled WGS sequence"/>
</dbReference>
<feature type="signal peptide" evidence="2">
    <location>
        <begin position="1"/>
        <end position="22"/>
    </location>
</feature>
<evidence type="ECO:0000256" key="2">
    <source>
        <dbReference type="SAM" id="SignalP"/>
    </source>
</evidence>
<keyword evidence="4" id="KW-1185">Reference proteome</keyword>
<accession>A0A1M6JNX7</accession>
<reference evidence="3 4" key="1">
    <citation type="submission" date="2016-11" db="EMBL/GenBank/DDBJ databases">
        <authorList>
            <person name="Jaros S."/>
            <person name="Januszkiewicz K."/>
            <person name="Wedrychowicz H."/>
        </authorList>
    </citation>
    <scope>NUCLEOTIDE SEQUENCE [LARGE SCALE GENOMIC DNA]</scope>
    <source>
        <strain evidence="3 4">DSM 3090</strain>
    </source>
</reference>
<dbReference type="EMBL" id="FRAD01000003">
    <property type="protein sequence ID" value="SHJ48411.1"/>
    <property type="molecule type" value="Genomic_DNA"/>
</dbReference>
<evidence type="ECO:0008006" key="5">
    <source>
        <dbReference type="Google" id="ProtNLM"/>
    </source>
</evidence>
<proteinExistence type="predicted"/>
<feature type="chain" id="PRO_5039200696" description="Lipoprotein" evidence="2">
    <location>
        <begin position="23"/>
        <end position="83"/>
    </location>
</feature>
<organism evidence="3 4">
    <name type="scientific">Hathewaya proteolytica DSM 3090</name>
    <dbReference type="NCBI Taxonomy" id="1121331"/>
    <lineage>
        <taxon>Bacteria</taxon>
        <taxon>Bacillati</taxon>
        <taxon>Bacillota</taxon>
        <taxon>Clostridia</taxon>
        <taxon>Eubacteriales</taxon>
        <taxon>Clostridiaceae</taxon>
        <taxon>Hathewaya</taxon>
    </lineage>
</organism>
<sequence length="83" mass="9370">MKHTKKLIASILFSLLICNFYGCGNKPNEAASEEKVTAKEKVASKEEISNNVSKLEKKENNSVSKVENKLSQKTRPYENTHRS</sequence>
<evidence type="ECO:0000256" key="1">
    <source>
        <dbReference type="SAM" id="MobiDB-lite"/>
    </source>
</evidence>
<evidence type="ECO:0000313" key="4">
    <source>
        <dbReference type="Proteomes" id="UP000183952"/>
    </source>
</evidence>
<dbReference type="RefSeq" id="WP_072901434.1">
    <property type="nucleotide sequence ID" value="NZ_FRAD01000003.1"/>
</dbReference>
<protein>
    <recommendedName>
        <fullName evidence="5">Lipoprotein</fullName>
    </recommendedName>
</protein>
<feature type="region of interest" description="Disordered" evidence="1">
    <location>
        <begin position="37"/>
        <end position="83"/>
    </location>
</feature>
<evidence type="ECO:0000313" key="3">
    <source>
        <dbReference type="EMBL" id="SHJ48411.1"/>
    </source>
</evidence>
<keyword evidence="2" id="KW-0732">Signal</keyword>
<dbReference type="AlphaFoldDB" id="A0A1M6JNX7"/>